<keyword evidence="5" id="KW-1185">Reference proteome</keyword>
<name>A0A366XVV3_9BACI</name>
<dbReference type="Pfam" id="PF21447">
    <property type="entry name" value="Ppx-GppA_III"/>
    <property type="match status" value="1"/>
</dbReference>
<dbReference type="InterPro" id="IPR003695">
    <property type="entry name" value="Ppx_GppA_N"/>
</dbReference>
<dbReference type="InterPro" id="IPR050273">
    <property type="entry name" value="GppA/Ppx_hydrolase"/>
</dbReference>
<comment type="caution">
    <text evidence="4">The sequence shown here is derived from an EMBL/GenBank/DDBJ whole genome shotgun (WGS) entry which is preliminary data.</text>
</comment>
<sequence length="508" mass="58686">MMDETLGIIDMGSNSIRLVIYRIDNHGRYKEIHNFKIVARLREYMDDNGVINSQGMNIVIDTLKKFQEITRRYKLTNIRGIATAAVRQAVNQTKILEKIAAETDYSFKVLSEKQEAYYGYLAVINSTNISSGITVDIGGGSTEITYFKDRKLMNFHSFPFGSLTLKKFIANDLPTKEEMNKLTSFLESAYQSLPWLSNKSLPLIGIGGSARNLSLIHQRKNRYPLPGIHQYEFQSKDIHSINQMLCSLPAEKRQKVDGLSKDRTDIIIPSIHALDVLTSVVKAPVFIMSKNGLREGIFYEELLSPFETDKFPNVAEESFYQLQQDYEMNLLTVNQLSKLAMLLYEKLSEYLHCSITTRYKLLLQRAAKVSYIGEYIDQESRHQHTFYLLSNQTLSGLSHKERLEVALVASFKSKSYFQQFLEPYKDWFTKEEIKQYEFLGSILKFSYGLNITQQNLVHDIEMRKEKKQVNLSINCLREAPFEESKALKYKKHLEKIIKVPITLNFIVT</sequence>
<dbReference type="Gene3D" id="3.30.420.150">
    <property type="entry name" value="Exopolyphosphatase. Domain 2"/>
    <property type="match status" value="1"/>
</dbReference>
<dbReference type="PANTHER" id="PTHR30005">
    <property type="entry name" value="EXOPOLYPHOSPHATASE"/>
    <property type="match status" value="1"/>
</dbReference>
<organism evidence="4 5">
    <name type="scientific">Bacillus taeanensis</name>
    <dbReference type="NCBI Taxonomy" id="273032"/>
    <lineage>
        <taxon>Bacteria</taxon>
        <taxon>Bacillati</taxon>
        <taxon>Bacillota</taxon>
        <taxon>Bacilli</taxon>
        <taxon>Bacillales</taxon>
        <taxon>Bacillaceae</taxon>
        <taxon>Bacillus</taxon>
    </lineage>
</organism>
<dbReference type="GO" id="GO:0006357">
    <property type="term" value="P:regulation of transcription by RNA polymerase II"/>
    <property type="evidence" value="ECO:0007669"/>
    <property type="project" value="TreeGrafter"/>
</dbReference>
<evidence type="ECO:0000259" key="2">
    <source>
        <dbReference type="Pfam" id="PF02541"/>
    </source>
</evidence>
<evidence type="ECO:0000256" key="1">
    <source>
        <dbReference type="ARBA" id="ARBA00007125"/>
    </source>
</evidence>
<dbReference type="Proteomes" id="UP000253314">
    <property type="component" value="Unassembled WGS sequence"/>
</dbReference>
<dbReference type="InterPro" id="IPR043129">
    <property type="entry name" value="ATPase_NBD"/>
</dbReference>
<protein>
    <submittedName>
        <fullName evidence="4">Uncharacterized protein</fullName>
    </submittedName>
</protein>
<evidence type="ECO:0000313" key="4">
    <source>
        <dbReference type="EMBL" id="RBW70530.1"/>
    </source>
</evidence>
<comment type="similarity">
    <text evidence="1">Belongs to the GppA/Ppx family.</text>
</comment>
<reference evidence="4 5" key="1">
    <citation type="submission" date="2018-07" db="EMBL/GenBank/DDBJ databases">
        <title>Lottiidibacillus patelloidae gen. nov., sp. nov., isolated from the intestinal tract of a marine limpet and the reclassification of B. taeanensis BH030017T, B. algicola KMM 3737T and B. hwajinpoensis SW-72T as genus Lottiidibacillus.</title>
        <authorList>
            <person name="Liu R."/>
            <person name="Huang Z."/>
        </authorList>
    </citation>
    <scope>NUCLEOTIDE SEQUENCE [LARGE SCALE GENOMIC DNA]</scope>
    <source>
        <strain evidence="4 5">BH030017</strain>
    </source>
</reference>
<dbReference type="PANTHER" id="PTHR30005:SF0">
    <property type="entry name" value="RETROGRADE REGULATION PROTEIN 2"/>
    <property type="match status" value="1"/>
</dbReference>
<evidence type="ECO:0000259" key="3">
    <source>
        <dbReference type="Pfam" id="PF21447"/>
    </source>
</evidence>
<dbReference type="SUPFAM" id="SSF109604">
    <property type="entry name" value="HD-domain/PDEase-like"/>
    <property type="match status" value="1"/>
</dbReference>
<dbReference type="Gene3D" id="3.30.420.40">
    <property type="match status" value="1"/>
</dbReference>
<accession>A0A366XVV3</accession>
<dbReference type="CDD" id="cd24052">
    <property type="entry name" value="ASKHA_NBD_HpPPX-GppA-like"/>
    <property type="match status" value="1"/>
</dbReference>
<dbReference type="AlphaFoldDB" id="A0A366XVV3"/>
<dbReference type="Pfam" id="PF02541">
    <property type="entry name" value="Ppx-GppA"/>
    <property type="match status" value="1"/>
</dbReference>
<gene>
    <name evidence="4" type="ORF">DS031_05755</name>
</gene>
<dbReference type="EMBL" id="QOCW01000004">
    <property type="protein sequence ID" value="RBW70530.1"/>
    <property type="molecule type" value="Genomic_DNA"/>
</dbReference>
<dbReference type="Gene3D" id="1.10.3210.10">
    <property type="entry name" value="Hypothetical protein af1432"/>
    <property type="match status" value="1"/>
</dbReference>
<feature type="domain" description="Ppx/GppA phosphatase C-terminal" evidence="3">
    <location>
        <begin position="316"/>
        <end position="474"/>
    </location>
</feature>
<dbReference type="OrthoDB" id="9807195at2"/>
<dbReference type="SUPFAM" id="SSF53067">
    <property type="entry name" value="Actin-like ATPase domain"/>
    <property type="match status" value="2"/>
</dbReference>
<evidence type="ECO:0000313" key="5">
    <source>
        <dbReference type="Proteomes" id="UP000253314"/>
    </source>
</evidence>
<dbReference type="InterPro" id="IPR048950">
    <property type="entry name" value="Ppx_GppA_C"/>
</dbReference>
<feature type="domain" description="Ppx/GppA phosphatase N-terminal" evidence="2">
    <location>
        <begin position="19"/>
        <end position="304"/>
    </location>
</feature>
<proteinExistence type="inferred from homology"/>